<dbReference type="InterPro" id="IPR008756">
    <property type="entry name" value="Peptidase_M56"/>
</dbReference>
<feature type="transmembrane region" description="Helical" evidence="2">
    <location>
        <begin position="191"/>
        <end position="213"/>
    </location>
</feature>
<evidence type="ECO:0000256" key="1">
    <source>
        <dbReference type="SAM" id="MobiDB-lite"/>
    </source>
</evidence>
<keyword evidence="2" id="KW-0472">Membrane</keyword>
<gene>
    <name evidence="4" type="ORF">OV079_26550</name>
</gene>
<keyword evidence="2" id="KW-0812">Transmembrane</keyword>
<keyword evidence="5" id="KW-1185">Reference proteome</keyword>
<organism evidence="4 5">
    <name type="scientific">Nannocystis pusilla</name>
    <dbReference type="NCBI Taxonomy" id="889268"/>
    <lineage>
        <taxon>Bacteria</taxon>
        <taxon>Pseudomonadati</taxon>
        <taxon>Myxococcota</taxon>
        <taxon>Polyangia</taxon>
        <taxon>Nannocystales</taxon>
        <taxon>Nannocystaceae</taxon>
        <taxon>Nannocystis</taxon>
    </lineage>
</organism>
<sequence>MFDPAVHTVVSWLGTYFVHSSVLIGGTWAFTRFLPLDSLTRSLLWKMSLVGGLFTATLQTGLGVEPLLGSVHVEAGSLAPGEPPLAPDTAIAPPPPQVVEVAAPVMMPELHGCVGCEPQVVMISDAGVTAVFAAPANVRIDHAAFVTSAAMIEPAMSGAPTSAPPMMAPMVPSAPPLAPGAPPAGESQAGWTAWLFAGLFGLGAAASLGRLGVTAMRLRRGLRGRTPLRQGPLRERLLRLMAHVRVPQDSVRLTMSERVGSPMALASREIVVPARAHGLAPRQQEAMLAHELAHVLRRDPAWQVLASVLEAALFFQPLNRVARRGMQEAAEELCDDWAVRHTGSGLHLARCLTEVAQWPGGSDMAGKFASPMAGKSSLLVRRVERLLDARERERGRWARRWRGLLGAALLAMVGLGAPGLSLSIARAEVPEPPVPPDPELMPEPVFASATPEPATVLGVAPPTAPTTALGAWTTPPGAWTTPPGAWTTPPAPTMLGVAPTPPTPPEAVADPRTAKQRRAQRQAERHERKATELREQGRPGSSVQVFVPQVNYVVPSPSLRVPGPPHAVGPVPPTPPTPPMPPSPPAFRIAVEHDHDDDDDDSCSDEHGGSHRRVVVVPRVSEKLVREGGKLAVQAKVIDARQLRDLERAAAAIAKQASKLDAAKIEELKRRAEALARRAPELSPQQLAELAGRAEKIAAEVERKVEHLDLAGLTDALEHLDVDNIADEVEREVSRSLRASADERGRAQAEQQREQRRLEREHRRVVEDARQIQREAQREAQSEARRAERERLQIEAEGRRTQAEGRRAEAEARRAGEEAKRVQKARARAGEAVRREVERALRDGVIDAEEQRRIEAATRKAGE</sequence>
<feature type="compositionally biased region" description="Basic and acidic residues" evidence="1">
    <location>
        <begin position="736"/>
        <end position="821"/>
    </location>
</feature>
<evidence type="ECO:0000256" key="2">
    <source>
        <dbReference type="SAM" id="Phobius"/>
    </source>
</evidence>
<evidence type="ECO:0000313" key="5">
    <source>
        <dbReference type="Proteomes" id="UP001150924"/>
    </source>
</evidence>
<dbReference type="RefSeq" id="WP_267771716.1">
    <property type="nucleotide sequence ID" value="NZ_JAPNKE010000002.1"/>
</dbReference>
<dbReference type="Pfam" id="PF05569">
    <property type="entry name" value="Peptidase_M56"/>
    <property type="match status" value="1"/>
</dbReference>
<dbReference type="PANTHER" id="PTHR34978:SF3">
    <property type="entry name" value="SLR0241 PROTEIN"/>
    <property type="match status" value="1"/>
</dbReference>
<feature type="region of interest" description="Disordered" evidence="1">
    <location>
        <begin position="499"/>
        <end position="540"/>
    </location>
</feature>
<name>A0A9X3IY19_9BACT</name>
<comment type="caution">
    <text evidence="4">The sequence shown here is derived from an EMBL/GenBank/DDBJ whole genome shotgun (WGS) entry which is preliminary data.</text>
</comment>
<keyword evidence="2" id="KW-1133">Transmembrane helix</keyword>
<feature type="domain" description="Peptidase M56" evidence="3">
    <location>
        <begin position="219"/>
        <end position="341"/>
    </location>
</feature>
<accession>A0A9X3IY19</accession>
<dbReference type="PANTHER" id="PTHR34978">
    <property type="entry name" value="POSSIBLE SENSOR-TRANSDUCER PROTEIN BLAR"/>
    <property type="match status" value="1"/>
</dbReference>
<evidence type="ECO:0000313" key="4">
    <source>
        <dbReference type="EMBL" id="MCY1009057.1"/>
    </source>
</evidence>
<dbReference type="Proteomes" id="UP001150924">
    <property type="component" value="Unassembled WGS sequence"/>
</dbReference>
<dbReference type="EMBL" id="JAPNKE010000002">
    <property type="protein sequence ID" value="MCY1009057.1"/>
    <property type="molecule type" value="Genomic_DNA"/>
</dbReference>
<feature type="compositionally biased region" description="Basic and acidic residues" evidence="1">
    <location>
        <begin position="521"/>
        <end position="537"/>
    </location>
</feature>
<dbReference type="InterPro" id="IPR052173">
    <property type="entry name" value="Beta-lactam_resp_regulator"/>
</dbReference>
<protein>
    <recommendedName>
        <fullName evidence="3">Peptidase M56 domain-containing protein</fullName>
    </recommendedName>
</protein>
<reference evidence="4" key="1">
    <citation type="submission" date="2022-11" db="EMBL/GenBank/DDBJ databases">
        <title>Minimal conservation of predation-associated metabolite biosynthetic gene clusters underscores biosynthetic potential of Myxococcota including descriptions for ten novel species: Archangium lansinium sp. nov., Myxococcus landrumus sp. nov., Nannocystis bai.</title>
        <authorList>
            <person name="Ahearne A."/>
            <person name="Stevens C."/>
            <person name="Phillips K."/>
        </authorList>
    </citation>
    <scope>NUCLEOTIDE SEQUENCE</scope>
    <source>
        <strain evidence="4">Na p29</strain>
    </source>
</reference>
<feature type="transmembrane region" description="Helical" evidence="2">
    <location>
        <begin position="12"/>
        <end position="31"/>
    </location>
</feature>
<feature type="transmembrane region" description="Helical" evidence="2">
    <location>
        <begin position="404"/>
        <end position="425"/>
    </location>
</feature>
<evidence type="ECO:0000259" key="3">
    <source>
        <dbReference type="Pfam" id="PF05569"/>
    </source>
</evidence>
<feature type="region of interest" description="Disordered" evidence="1">
    <location>
        <begin position="736"/>
        <end position="834"/>
    </location>
</feature>
<proteinExistence type="predicted"/>
<dbReference type="AlphaFoldDB" id="A0A9X3IY19"/>
<dbReference type="CDD" id="cd07341">
    <property type="entry name" value="M56_BlaR1_MecR1_like"/>
    <property type="match status" value="1"/>
</dbReference>
<feature type="region of interest" description="Disordered" evidence="1">
    <location>
        <begin position="564"/>
        <end position="583"/>
    </location>
</feature>